<dbReference type="PROSITE" id="PS00622">
    <property type="entry name" value="HTH_LUXR_1"/>
    <property type="match status" value="1"/>
</dbReference>
<dbReference type="Pfam" id="PF03472">
    <property type="entry name" value="Autoind_bind"/>
    <property type="match status" value="1"/>
</dbReference>
<feature type="domain" description="HTH luxR-type" evidence="4">
    <location>
        <begin position="172"/>
        <end position="237"/>
    </location>
</feature>
<dbReference type="PANTHER" id="PTHR44688">
    <property type="entry name" value="DNA-BINDING TRANSCRIPTIONAL ACTIVATOR DEVR_DOSR"/>
    <property type="match status" value="1"/>
</dbReference>
<dbReference type="Gene3D" id="3.30.450.80">
    <property type="entry name" value="Transcription factor LuxR-like, autoinducer-binding domain"/>
    <property type="match status" value="1"/>
</dbReference>
<dbReference type="OrthoDB" id="9774661at2"/>
<dbReference type="PROSITE" id="PS50043">
    <property type="entry name" value="HTH_LUXR_2"/>
    <property type="match status" value="1"/>
</dbReference>
<dbReference type="Pfam" id="PF00196">
    <property type="entry name" value="GerE"/>
    <property type="match status" value="1"/>
</dbReference>
<organism evidence="5 6">
    <name type="scientific">Aeromonas caviae</name>
    <name type="common">Aeromonas punctata</name>
    <dbReference type="NCBI Taxonomy" id="648"/>
    <lineage>
        <taxon>Bacteria</taxon>
        <taxon>Pseudomonadati</taxon>
        <taxon>Pseudomonadota</taxon>
        <taxon>Gammaproteobacteria</taxon>
        <taxon>Aeromonadales</taxon>
        <taxon>Aeromonadaceae</taxon>
        <taxon>Aeromonas</taxon>
    </lineage>
</organism>
<dbReference type="PRINTS" id="PR00038">
    <property type="entry name" value="HTHLUXR"/>
</dbReference>
<dbReference type="Gene3D" id="1.10.10.10">
    <property type="entry name" value="Winged helix-like DNA-binding domain superfamily/Winged helix DNA-binding domain"/>
    <property type="match status" value="1"/>
</dbReference>
<dbReference type="KEGG" id="acav:VI35_15840"/>
<keyword evidence="1" id="KW-0805">Transcription regulation</keyword>
<protein>
    <submittedName>
        <fullName evidence="5">LuxR family transcriptional regulator</fullName>
    </submittedName>
</protein>
<dbReference type="InterPro" id="IPR036388">
    <property type="entry name" value="WH-like_DNA-bd_sf"/>
</dbReference>
<evidence type="ECO:0000259" key="4">
    <source>
        <dbReference type="PROSITE" id="PS50043"/>
    </source>
</evidence>
<dbReference type="GO" id="GO:0003677">
    <property type="term" value="F:DNA binding"/>
    <property type="evidence" value="ECO:0007669"/>
    <property type="project" value="UniProtKB-KW"/>
</dbReference>
<dbReference type="SMART" id="SM00421">
    <property type="entry name" value="HTH_LUXR"/>
    <property type="match status" value="1"/>
</dbReference>
<dbReference type="SUPFAM" id="SSF75516">
    <property type="entry name" value="Pheromone-binding domain of LuxR-like quorum-sensing transcription factors"/>
    <property type="match status" value="1"/>
</dbReference>
<reference evidence="5" key="1">
    <citation type="submission" date="2022-09" db="EMBL/GenBank/DDBJ databases">
        <title>Intensive care unit water sources are persistently colonized with multi-drug resistant bacteria and are the site of extensive horizontal gene transfer of antibiotic resistance genes.</title>
        <authorList>
            <person name="Diorio-Toth L."/>
        </authorList>
    </citation>
    <scope>NUCLEOTIDE SEQUENCE</scope>
    <source>
        <strain evidence="5">GD03796</strain>
    </source>
</reference>
<dbReference type="CDD" id="cd06170">
    <property type="entry name" value="LuxR_C_like"/>
    <property type="match status" value="1"/>
</dbReference>
<dbReference type="GeneID" id="48821403"/>
<dbReference type="InterPro" id="IPR036693">
    <property type="entry name" value="TF_LuxR_autoind-bd_dom_sf"/>
</dbReference>
<dbReference type="GO" id="GO:0006355">
    <property type="term" value="P:regulation of DNA-templated transcription"/>
    <property type="evidence" value="ECO:0007669"/>
    <property type="project" value="InterPro"/>
</dbReference>
<gene>
    <name evidence="5" type="ORF">N5I07_16760</name>
</gene>
<dbReference type="InterPro" id="IPR000792">
    <property type="entry name" value="Tscrpt_reg_LuxR_C"/>
</dbReference>
<dbReference type="RefSeq" id="WP_041214665.1">
    <property type="nucleotide sequence ID" value="NZ_CABMOA010000018.1"/>
</dbReference>
<proteinExistence type="predicted"/>
<dbReference type="InterPro" id="IPR016032">
    <property type="entry name" value="Sig_transdc_resp-reg_C-effctor"/>
</dbReference>
<evidence type="ECO:0000256" key="3">
    <source>
        <dbReference type="ARBA" id="ARBA00023163"/>
    </source>
</evidence>
<evidence type="ECO:0000313" key="5">
    <source>
        <dbReference type="EMBL" id="MDH1899183.1"/>
    </source>
</evidence>
<comment type="caution">
    <text evidence="5">The sequence shown here is derived from an EMBL/GenBank/DDBJ whole genome shotgun (WGS) entry which is preliminary data.</text>
</comment>
<name>A0A9Q4YR00_AERCA</name>
<evidence type="ECO:0000256" key="1">
    <source>
        <dbReference type="ARBA" id="ARBA00023015"/>
    </source>
</evidence>
<dbReference type="Proteomes" id="UP001160758">
    <property type="component" value="Unassembled WGS sequence"/>
</dbReference>
<keyword evidence="2" id="KW-0238">DNA-binding</keyword>
<accession>A0A9Q4YR00</accession>
<dbReference type="SUPFAM" id="SSF46894">
    <property type="entry name" value="C-terminal effector domain of the bipartite response regulators"/>
    <property type="match status" value="1"/>
</dbReference>
<evidence type="ECO:0000256" key="2">
    <source>
        <dbReference type="ARBA" id="ARBA00023125"/>
    </source>
</evidence>
<evidence type="ECO:0000313" key="6">
    <source>
        <dbReference type="Proteomes" id="UP001160758"/>
    </source>
</evidence>
<keyword evidence="3" id="KW-0804">Transcription</keyword>
<dbReference type="AlphaFoldDB" id="A0A9Q4YR00"/>
<dbReference type="EMBL" id="JAOCFT010000001">
    <property type="protein sequence ID" value="MDH1899183.1"/>
    <property type="molecule type" value="Genomic_DNA"/>
</dbReference>
<dbReference type="PANTHER" id="PTHR44688:SF16">
    <property type="entry name" value="DNA-BINDING TRANSCRIPTIONAL ACTIVATOR DEVR_DOSR"/>
    <property type="match status" value="1"/>
</dbReference>
<dbReference type="InterPro" id="IPR005143">
    <property type="entry name" value="TF_LuxR_autoind-bd_dom"/>
</dbReference>
<sequence>MDTSYALDLISRFEQADDEHTIVALLRQLTTQAGFDYFRLALMSPSTIQRPDVTIFNGCPQEWVDAYTQANFFAIDPVVQRGMEQSTPILWADLMVQGVCDDERLAVMTLAQQAGLRDGITFPWHGANGHVGLLSLITSTPRTRAQWLSAVPFLSWLSMHIFEAVVRVCLVGESSHDALSLRELEVCRWAAEGKQTSDIAQILGITPRTVTFHLNNVVTKLGASSKCQAISWALKQGVVRLNVELAAVANVDEQ</sequence>